<evidence type="ECO:0008006" key="3">
    <source>
        <dbReference type="Google" id="ProtNLM"/>
    </source>
</evidence>
<name>A0A150SA08_SORCE</name>
<dbReference type="Proteomes" id="UP000075635">
    <property type="component" value="Unassembled WGS sequence"/>
</dbReference>
<dbReference type="Gene3D" id="1.20.910.10">
    <property type="entry name" value="Heme oxygenase-like"/>
    <property type="match status" value="1"/>
</dbReference>
<gene>
    <name evidence="1" type="ORF">BE17_13320</name>
</gene>
<reference evidence="1 2" key="1">
    <citation type="submission" date="2014-02" db="EMBL/GenBank/DDBJ databases">
        <title>The small core and large imbalanced accessory genome model reveals a collaborative survival strategy of Sorangium cellulosum strains in nature.</title>
        <authorList>
            <person name="Han K."/>
            <person name="Peng R."/>
            <person name="Blom J."/>
            <person name="Li Y.-Z."/>
        </authorList>
    </citation>
    <scope>NUCLEOTIDE SEQUENCE [LARGE SCALE GENOMIC DNA]</scope>
    <source>
        <strain evidence="1 2">So0011-07</strain>
    </source>
</reference>
<evidence type="ECO:0000313" key="2">
    <source>
        <dbReference type="Proteomes" id="UP000075635"/>
    </source>
</evidence>
<comment type="caution">
    <text evidence="1">The sequence shown here is derived from an EMBL/GenBank/DDBJ whole genome shotgun (WGS) entry which is preliminary data.</text>
</comment>
<evidence type="ECO:0000313" key="1">
    <source>
        <dbReference type="EMBL" id="KYF89242.1"/>
    </source>
</evidence>
<accession>A0A150SA08</accession>
<sequence length="261" mass="30007">MRQVLRHIFEKKQAYARLPLFEHMRDERLDPMERLAFYPCMAFFILSFGDLNRFVLREEPPADKYQEMVNVHSHEDDHHWPWYLEDLEKLGFDAEARGTEWLRFLWGEETLQNRILTARLTALLKGTTGLERLVIIEAIEETGNVLFTAMLPLAEAMEKRLGTQLRYCGTFHFERESGHTVDADHAALARIPLDEETSARYKALADEVFALFEPWTHELLQYALAHAVSVPVSDSDSDGESCVMVRSSVLAAEAPRLSLVG</sequence>
<organism evidence="1 2">
    <name type="scientific">Sorangium cellulosum</name>
    <name type="common">Polyangium cellulosum</name>
    <dbReference type="NCBI Taxonomy" id="56"/>
    <lineage>
        <taxon>Bacteria</taxon>
        <taxon>Pseudomonadati</taxon>
        <taxon>Myxococcota</taxon>
        <taxon>Polyangia</taxon>
        <taxon>Polyangiales</taxon>
        <taxon>Polyangiaceae</taxon>
        <taxon>Sorangium</taxon>
    </lineage>
</organism>
<dbReference type="InterPro" id="IPR016084">
    <property type="entry name" value="Haem_Oase-like_multi-hlx"/>
</dbReference>
<dbReference type="EMBL" id="JEMB01001246">
    <property type="protein sequence ID" value="KYF89242.1"/>
    <property type="molecule type" value="Genomic_DNA"/>
</dbReference>
<proteinExistence type="predicted"/>
<protein>
    <recommendedName>
        <fullName evidence="3">Thiaminase-2/PQQC domain-containing protein</fullName>
    </recommendedName>
</protein>
<dbReference type="AlphaFoldDB" id="A0A150SA08"/>